<sequence length="321" mass="36576">MGAARLPRLLRLIQALQSGRLCNSVQLAEECGVSRRTIFRDISILQEAGIHVLYDEERQGYCMPLRLSLPASQLSLSEAISLLLFCSELSDSTTGIPFQQDARQAAMKILEGLPRSVRETVAEITESMSIRIDSRNQLIGSQSLYEVLLSALIRREQIRVRYHSLTEASPLSTLLSPYRLLFSRRSWYVIGRSSWHRTVRTFNVGRLEQLELAGTFYKIPPRFSLDRYLGNAWHLIRGTPTGQTVKVQFDKQVAMNVAEVRWHKTQSAEWLEDGSVVLSFKVDGLSEIVWWILGYGRYARVLEPVTLKAMIHEHAQQMLAT</sequence>
<dbReference type="PANTHER" id="PTHR34580">
    <property type="match status" value="1"/>
</dbReference>
<dbReference type="EMBL" id="CP036299">
    <property type="protein sequence ID" value="QDV28432.1"/>
    <property type="molecule type" value="Genomic_DNA"/>
</dbReference>
<keyword evidence="5" id="KW-1185">Reference proteome</keyword>
<dbReference type="InterPro" id="IPR057727">
    <property type="entry name" value="WCX_dom"/>
</dbReference>
<feature type="domain" description="Helix-turn-helix type 11" evidence="1">
    <location>
        <begin position="8"/>
        <end position="61"/>
    </location>
</feature>
<dbReference type="PANTHER" id="PTHR34580:SF1">
    <property type="entry name" value="PROTEIN PAFC"/>
    <property type="match status" value="1"/>
</dbReference>
<evidence type="ECO:0000313" key="5">
    <source>
        <dbReference type="Proteomes" id="UP000315349"/>
    </source>
</evidence>
<dbReference type="SUPFAM" id="SSF46785">
    <property type="entry name" value="Winged helix' DNA-binding domain"/>
    <property type="match status" value="1"/>
</dbReference>
<dbReference type="AlphaFoldDB" id="A0A518GIM6"/>
<dbReference type="Pfam" id="PF13280">
    <property type="entry name" value="WYL"/>
    <property type="match status" value="1"/>
</dbReference>
<dbReference type="InterPro" id="IPR028349">
    <property type="entry name" value="PafC-like"/>
</dbReference>
<dbReference type="KEGG" id="peh:Spb1_02950"/>
<dbReference type="Pfam" id="PF25583">
    <property type="entry name" value="WCX"/>
    <property type="match status" value="1"/>
</dbReference>
<dbReference type="PIRSF" id="PIRSF016838">
    <property type="entry name" value="PafC"/>
    <property type="match status" value="1"/>
</dbReference>
<evidence type="ECO:0000259" key="3">
    <source>
        <dbReference type="Pfam" id="PF25583"/>
    </source>
</evidence>
<dbReference type="RefSeq" id="WP_145294666.1">
    <property type="nucleotide sequence ID" value="NZ_CP036299.1"/>
</dbReference>
<dbReference type="InterPro" id="IPR051534">
    <property type="entry name" value="CBASS_pafABC_assoc_protein"/>
</dbReference>
<protein>
    <submittedName>
        <fullName evidence="4">Bifunctional biotin--[acetyl-CoA-carboxylase] synthetase/biotin operon repressor</fullName>
    </submittedName>
</protein>
<reference evidence="4 5" key="1">
    <citation type="submission" date="2019-02" db="EMBL/GenBank/DDBJ databases">
        <title>Deep-cultivation of Planctomycetes and their phenomic and genomic characterization uncovers novel biology.</title>
        <authorList>
            <person name="Wiegand S."/>
            <person name="Jogler M."/>
            <person name="Boedeker C."/>
            <person name="Pinto D."/>
            <person name="Vollmers J."/>
            <person name="Rivas-Marin E."/>
            <person name="Kohn T."/>
            <person name="Peeters S.H."/>
            <person name="Heuer A."/>
            <person name="Rast P."/>
            <person name="Oberbeckmann S."/>
            <person name="Bunk B."/>
            <person name="Jeske O."/>
            <person name="Meyerdierks A."/>
            <person name="Storesund J.E."/>
            <person name="Kallscheuer N."/>
            <person name="Luecker S."/>
            <person name="Lage O.M."/>
            <person name="Pohl T."/>
            <person name="Merkel B.J."/>
            <person name="Hornburger P."/>
            <person name="Mueller R.-W."/>
            <person name="Bruemmer F."/>
            <person name="Labrenz M."/>
            <person name="Spormann A.M."/>
            <person name="Op den Camp H."/>
            <person name="Overmann J."/>
            <person name="Amann R."/>
            <person name="Jetten M.S.M."/>
            <person name="Mascher T."/>
            <person name="Medema M.H."/>
            <person name="Devos D.P."/>
            <person name="Kaster A.-K."/>
            <person name="Ovreas L."/>
            <person name="Rohde M."/>
            <person name="Galperin M.Y."/>
            <person name="Jogler C."/>
        </authorList>
    </citation>
    <scope>NUCLEOTIDE SEQUENCE [LARGE SCALE GENOMIC DNA]</scope>
    <source>
        <strain evidence="4 5">Spb1</strain>
    </source>
</reference>
<name>A0A518GIM6_9PLAN</name>
<dbReference type="InterPro" id="IPR036388">
    <property type="entry name" value="WH-like_DNA-bd_sf"/>
</dbReference>
<accession>A0A518GIM6</accession>
<dbReference type="InterPro" id="IPR013196">
    <property type="entry name" value="HTH_11"/>
</dbReference>
<dbReference type="InterPro" id="IPR036390">
    <property type="entry name" value="WH_DNA-bd_sf"/>
</dbReference>
<proteinExistence type="predicted"/>
<dbReference type="Proteomes" id="UP000315349">
    <property type="component" value="Chromosome"/>
</dbReference>
<gene>
    <name evidence="4" type="ORF">Spb1_02950</name>
</gene>
<dbReference type="OrthoDB" id="9767131at2"/>
<dbReference type="InterPro" id="IPR026881">
    <property type="entry name" value="WYL_dom"/>
</dbReference>
<feature type="domain" description="WYL" evidence="2">
    <location>
        <begin position="145"/>
        <end position="211"/>
    </location>
</feature>
<dbReference type="Gene3D" id="1.10.10.10">
    <property type="entry name" value="Winged helix-like DNA-binding domain superfamily/Winged helix DNA-binding domain"/>
    <property type="match status" value="1"/>
</dbReference>
<organism evidence="4 5">
    <name type="scientific">Planctopirus ephydatiae</name>
    <dbReference type="NCBI Taxonomy" id="2528019"/>
    <lineage>
        <taxon>Bacteria</taxon>
        <taxon>Pseudomonadati</taxon>
        <taxon>Planctomycetota</taxon>
        <taxon>Planctomycetia</taxon>
        <taxon>Planctomycetales</taxon>
        <taxon>Planctomycetaceae</taxon>
        <taxon>Planctopirus</taxon>
    </lineage>
</organism>
<evidence type="ECO:0000259" key="2">
    <source>
        <dbReference type="Pfam" id="PF13280"/>
    </source>
</evidence>
<feature type="domain" description="WCX" evidence="3">
    <location>
        <begin position="243"/>
        <end position="319"/>
    </location>
</feature>
<dbReference type="PROSITE" id="PS52050">
    <property type="entry name" value="WYL"/>
    <property type="match status" value="1"/>
</dbReference>
<evidence type="ECO:0000313" key="4">
    <source>
        <dbReference type="EMBL" id="QDV28432.1"/>
    </source>
</evidence>
<evidence type="ECO:0000259" key="1">
    <source>
        <dbReference type="Pfam" id="PF08279"/>
    </source>
</evidence>
<dbReference type="Pfam" id="PF08279">
    <property type="entry name" value="HTH_11"/>
    <property type="match status" value="1"/>
</dbReference>